<reference evidence="2 3" key="1">
    <citation type="journal article" date="2018" name="Nat. Ecol. Evol.">
        <title>Pezizomycetes genomes reveal the molecular basis of ectomycorrhizal truffle lifestyle.</title>
        <authorList>
            <person name="Murat C."/>
            <person name="Payen T."/>
            <person name="Noel B."/>
            <person name="Kuo A."/>
            <person name="Morin E."/>
            <person name="Chen J."/>
            <person name="Kohler A."/>
            <person name="Krizsan K."/>
            <person name="Balestrini R."/>
            <person name="Da Silva C."/>
            <person name="Montanini B."/>
            <person name="Hainaut M."/>
            <person name="Levati E."/>
            <person name="Barry K.W."/>
            <person name="Belfiori B."/>
            <person name="Cichocki N."/>
            <person name="Clum A."/>
            <person name="Dockter R.B."/>
            <person name="Fauchery L."/>
            <person name="Guy J."/>
            <person name="Iotti M."/>
            <person name="Le Tacon F."/>
            <person name="Lindquist E.A."/>
            <person name="Lipzen A."/>
            <person name="Malagnac F."/>
            <person name="Mello A."/>
            <person name="Molinier V."/>
            <person name="Miyauchi S."/>
            <person name="Poulain J."/>
            <person name="Riccioni C."/>
            <person name="Rubini A."/>
            <person name="Sitrit Y."/>
            <person name="Splivallo R."/>
            <person name="Traeger S."/>
            <person name="Wang M."/>
            <person name="Zifcakova L."/>
            <person name="Wipf D."/>
            <person name="Zambonelli A."/>
            <person name="Paolocci F."/>
            <person name="Nowrousian M."/>
            <person name="Ottonello S."/>
            <person name="Baldrian P."/>
            <person name="Spatafora J.W."/>
            <person name="Henrissat B."/>
            <person name="Nagy L.G."/>
            <person name="Aury J.M."/>
            <person name="Wincker P."/>
            <person name="Grigoriev I.V."/>
            <person name="Bonfante P."/>
            <person name="Martin F.M."/>
        </authorList>
    </citation>
    <scope>NUCLEOTIDE SEQUENCE [LARGE SCALE GENOMIC DNA]</scope>
    <source>
        <strain evidence="2 3">120613-1</strain>
    </source>
</reference>
<gene>
    <name evidence="2" type="ORF">L873DRAFT_324197</name>
</gene>
<proteinExistence type="predicted"/>
<organism evidence="2 3">
    <name type="scientific">Choiromyces venosus 120613-1</name>
    <dbReference type="NCBI Taxonomy" id="1336337"/>
    <lineage>
        <taxon>Eukaryota</taxon>
        <taxon>Fungi</taxon>
        <taxon>Dikarya</taxon>
        <taxon>Ascomycota</taxon>
        <taxon>Pezizomycotina</taxon>
        <taxon>Pezizomycetes</taxon>
        <taxon>Pezizales</taxon>
        <taxon>Tuberaceae</taxon>
        <taxon>Choiromyces</taxon>
    </lineage>
</organism>
<name>A0A3N4K0Z4_9PEZI</name>
<feature type="transmembrane region" description="Helical" evidence="1">
    <location>
        <begin position="146"/>
        <end position="167"/>
    </location>
</feature>
<evidence type="ECO:0000256" key="1">
    <source>
        <dbReference type="SAM" id="Phobius"/>
    </source>
</evidence>
<keyword evidence="1" id="KW-1133">Transmembrane helix</keyword>
<sequence>MMIWHGKLSLESQLRPTSNLMNVTCSHSLLPSRCHPPSPSLLSVLSPPHFKLAPPLSSHIFVCPDCEDNHFKVQFLFGISGPERMVWSTVYLTRYALLKDTLSSVVKARYLRKSWIADTAWIMVRAPVNVQVSPVQRTWCLIPMHVVHFFFSSPFLLLSSIFLRKYYGDWKGSPHRMILHIACKFCNAGAA</sequence>
<evidence type="ECO:0000313" key="3">
    <source>
        <dbReference type="Proteomes" id="UP000276215"/>
    </source>
</evidence>
<dbReference type="EMBL" id="ML120365">
    <property type="protein sequence ID" value="RPB02882.1"/>
    <property type="molecule type" value="Genomic_DNA"/>
</dbReference>
<dbReference type="Proteomes" id="UP000276215">
    <property type="component" value="Unassembled WGS sequence"/>
</dbReference>
<keyword evidence="1" id="KW-0812">Transmembrane</keyword>
<dbReference type="AlphaFoldDB" id="A0A3N4K0Z4"/>
<keyword evidence="3" id="KW-1185">Reference proteome</keyword>
<keyword evidence="1" id="KW-0472">Membrane</keyword>
<evidence type="ECO:0000313" key="2">
    <source>
        <dbReference type="EMBL" id="RPB02882.1"/>
    </source>
</evidence>
<accession>A0A3N4K0Z4</accession>
<protein>
    <submittedName>
        <fullName evidence="2">Uncharacterized protein</fullName>
    </submittedName>
</protein>